<reference evidence="4 5" key="1">
    <citation type="submission" date="2020-12" db="EMBL/GenBank/DDBJ databases">
        <title>Comparative genome analysis of fungal antagonists Marinomonas ostreistagni 398 and M. spartinae 468.</title>
        <authorList>
            <person name="Fields J.L."/>
            <person name="Mavrodi O.V."/>
            <person name="Biber P.D."/>
            <person name="Indest K.J."/>
            <person name="Mavrodi D.V."/>
        </authorList>
    </citation>
    <scope>NUCLEOTIDE SEQUENCE [LARGE SCALE GENOMIC DNA]</scope>
    <source>
        <strain evidence="4 5">USM7</strain>
    </source>
</reference>
<dbReference type="RefSeq" id="WP_199461933.1">
    <property type="nucleotide sequence ID" value="NZ_JAEMUH010000005.1"/>
</dbReference>
<feature type="transmembrane region" description="Helical" evidence="2">
    <location>
        <begin position="169"/>
        <end position="191"/>
    </location>
</feature>
<feature type="transmembrane region" description="Helical" evidence="2">
    <location>
        <begin position="102"/>
        <end position="118"/>
    </location>
</feature>
<comment type="caution">
    <text evidence="4">The sequence shown here is derived from an EMBL/GenBank/DDBJ whole genome shotgun (WGS) entry which is preliminary data.</text>
</comment>
<dbReference type="InterPro" id="IPR010656">
    <property type="entry name" value="DctM"/>
</dbReference>
<feature type="transmembrane region" description="Helical" evidence="2">
    <location>
        <begin position="65"/>
        <end position="82"/>
    </location>
</feature>
<keyword evidence="2" id="KW-0472">Membrane</keyword>
<feature type="transmembrane region" description="Helical" evidence="2">
    <location>
        <begin position="257"/>
        <end position="282"/>
    </location>
</feature>
<proteinExistence type="predicted"/>
<feature type="transmembrane region" description="Helical" evidence="2">
    <location>
        <begin position="578"/>
        <end position="596"/>
    </location>
</feature>
<feature type="transmembrane region" description="Helical" evidence="2">
    <location>
        <begin position="434"/>
        <end position="452"/>
    </location>
</feature>
<dbReference type="EMBL" id="JAEMUH010000005">
    <property type="protein sequence ID" value="MBJ7550300.1"/>
    <property type="molecule type" value="Genomic_DNA"/>
</dbReference>
<comment type="function">
    <text evidence="1">Part of the tripartite ATP-independent periplasmic (TRAP) transport system.</text>
</comment>
<dbReference type="InterPro" id="IPR011853">
    <property type="entry name" value="TRAP_DctM-Dct_fused"/>
</dbReference>
<feature type="transmembrane region" description="Helical" evidence="2">
    <location>
        <begin position="459"/>
        <end position="479"/>
    </location>
</feature>
<organism evidence="4 5">
    <name type="scientific">Marinomonas ostreistagni</name>
    <dbReference type="NCBI Taxonomy" id="359209"/>
    <lineage>
        <taxon>Bacteria</taxon>
        <taxon>Pseudomonadati</taxon>
        <taxon>Pseudomonadota</taxon>
        <taxon>Gammaproteobacteria</taxon>
        <taxon>Oceanospirillales</taxon>
        <taxon>Oceanospirillaceae</taxon>
        <taxon>Marinomonas</taxon>
    </lineage>
</organism>
<feature type="transmembrane region" description="Helical" evidence="2">
    <location>
        <begin position="520"/>
        <end position="543"/>
    </location>
</feature>
<dbReference type="Proteomes" id="UP000598488">
    <property type="component" value="Unassembled WGS sequence"/>
</dbReference>
<gene>
    <name evidence="4" type="ORF">JHD44_06375</name>
</gene>
<keyword evidence="5" id="KW-1185">Reference proteome</keyword>
<protein>
    <submittedName>
        <fullName evidence="4">TRAP transporter fused permease subunit</fullName>
    </submittedName>
</protein>
<keyword evidence="1" id="KW-0997">Cell inner membrane</keyword>
<dbReference type="NCBIfam" id="TIGR02123">
    <property type="entry name" value="TRAP_fused"/>
    <property type="match status" value="1"/>
</dbReference>
<feature type="transmembrane region" description="Helical" evidence="2">
    <location>
        <begin position="602"/>
        <end position="620"/>
    </location>
</feature>
<evidence type="ECO:0000259" key="3">
    <source>
        <dbReference type="Pfam" id="PF06808"/>
    </source>
</evidence>
<dbReference type="PANTHER" id="PTHR43849:SF2">
    <property type="entry name" value="BLL3936 PROTEIN"/>
    <property type="match status" value="1"/>
</dbReference>
<feature type="domain" description="TRAP C4-dicarboxylate transport system permease DctM subunit" evidence="3">
    <location>
        <begin position="126"/>
        <end position="535"/>
    </location>
</feature>
<evidence type="ECO:0000256" key="2">
    <source>
        <dbReference type="SAM" id="Phobius"/>
    </source>
</evidence>
<feature type="transmembrane region" description="Helical" evidence="2">
    <location>
        <begin position="7"/>
        <end position="29"/>
    </location>
</feature>
<evidence type="ECO:0000313" key="4">
    <source>
        <dbReference type="EMBL" id="MBJ7550300.1"/>
    </source>
</evidence>
<dbReference type="PANTHER" id="PTHR43849">
    <property type="entry name" value="BLL3936 PROTEIN"/>
    <property type="match status" value="1"/>
</dbReference>
<keyword evidence="1" id="KW-0813">Transport</keyword>
<evidence type="ECO:0000256" key="1">
    <source>
        <dbReference type="RuleBase" id="RU369079"/>
    </source>
</evidence>
<feature type="transmembrane region" description="Helical" evidence="2">
    <location>
        <begin position="549"/>
        <end position="571"/>
    </location>
</feature>
<evidence type="ECO:0000313" key="5">
    <source>
        <dbReference type="Proteomes" id="UP000598488"/>
    </source>
</evidence>
<feature type="transmembrane region" description="Helical" evidence="2">
    <location>
        <begin position="125"/>
        <end position="149"/>
    </location>
</feature>
<keyword evidence="2" id="KW-1133">Transmembrane helix</keyword>
<comment type="subcellular location">
    <subcellularLocation>
        <location evidence="1">Cell inner membrane</location>
        <topology evidence="1">Multi-pass membrane protein</topology>
    </subcellularLocation>
</comment>
<feature type="transmembrane region" description="Helical" evidence="2">
    <location>
        <begin position="35"/>
        <end position="53"/>
    </location>
</feature>
<sequence>MRNLSGVQGAVIGAWAAAATALHIYYAAFGWPEPLTIRALHFTLFLPLVFLLFPARKDHYTDAPSLMDWGLAFLSLLPNLYIYLNAQSVYMRSEYLTPLTDLQYALGVLIVVLILEGVRRALTPILAVLTAMVIGYMFVAHYLPSMWYYRNMPVSQIVETMFLISGRGIYGPLMGISATLVTVFITFGAFVRISGTGRLFSNLGEAIAGKYSGGPAKVAVISSGLFGTMSGSAVSNVASTGVVTIPLMKRLGYRGSFAGGIETAASVGGAIMPPVMGAASFLMAEVTGVPYRDIIIAASLGAVLYYATILLMVHLEAKRLRLQGMPIDKIPSWRIIGQDAHLLIPLITVFVMLMSGFSPRLSAISAIGVCIVTSWFKAETRMGPRQVYEALAEAGKLICIVAVAIAAAGIIVAGLTTTGLVIAISSIIHDASGGQLWLACVMVALVSLFLGMGVPVTPAYLIVSVIGVPILVDLGAPLLGAHLFVFYFAILADATPPVSVASFTAAVIAKSNAMRTGYEAWKLAIGGLIVAFSFVFVPAFMWQGTLLETLMITFINLVAVTMISIASIGYFMSPVSALGRGIALILGITVGFSVTLSLELRFLLSLLIIGAVLIAGLRARSQAMPQVSSR</sequence>
<feature type="transmembrane region" description="Helical" evidence="2">
    <location>
        <begin position="294"/>
        <end position="315"/>
    </location>
</feature>
<feature type="transmembrane region" description="Helical" evidence="2">
    <location>
        <begin position="335"/>
        <end position="354"/>
    </location>
</feature>
<keyword evidence="2" id="KW-0812">Transmembrane</keyword>
<name>A0ABS0Z9G7_9GAMM</name>
<feature type="transmembrane region" description="Helical" evidence="2">
    <location>
        <begin position="360"/>
        <end position="376"/>
    </location>
</feature>
<feature type="transmembrane region" description="Helical" evidence="2">
    <location>
        <begin position="397"/>
        <end position="428"/>
    </location>
</feature>
<accession>A0ABS0Z9G7</accession>
<dbReference type="Pfam" id="PF06808">
    <property type="entry name" value="DctM"/>
    <property type="match status" value="1"/>
</dbReference>
<keyword evidence="1" id="KW-1003">Cell membrane</keyword>
<feature type="transmembrane region" description="Helical" evidence="2">
    <location>
        <begin position="485"/>
        <end position="508"/>
    </location>
</feature>